<dbReference type="Proteomes" id="UP000294546">
    <property type="component" value="Unassembled WGS sequence"/>
</dbReference>
<dbReference type="AlphaFoldDB" id="A0A4V6NCV8"/>
<dbReference type="InterPro" id="IPR018756">
    <property type="entry name" value="DUF2314"/>
</dbReference>
<dbReference type="EMBL" id="SMFU01000014">
    <property type="protein sequence ID" value="TCK02586.1"/>
    <property type="molecule type" value="Genomic_DNA"/>
</dbReference>
<keyword evidence="1" id="KW-1133">Transmembrane helix</keyword>
<gene>
    <name evidence="3" type="ORF">CLV83_4282</name>
</gene>
<keyword evidence="1" id="KW-0472">Membrane</keyword>
<feature type="transmembrane region" description="Helical" evidence="1">
    <location>
        <begin position="43"/>
        <end position="64"/>
    </location>
</feature>
<dbReference type="Pfam" id="PF10077">
    <property type="entry name" value="DUF2314"/>
    <property type="match status" value="1"/>
</dbReference>
<dbReference type="RefSeq" id="WP_132297570.1">
    <property type="nucleotide sequence ID" value="NZ_SMFU01000014.1"/>
</dbReference>
<evidence type="ECO:0000259" key="2">
    <source>
        <dbReference type="Pfam" id="PF10077"/>
    </source>
</evidence>
<dbReference type="OrthoDB" id="7062184at2"/>
<organism evidence="3 4">
    <name type="scientific">Marinobacterium mangrovicola</name>
    <dbReference type="NCBI Taxonomy" id="1476959"/>
    <lineage>
        <taxon>Bacteria</taxon>
        <taxon>Pseudomonadati</taxon>
        <taxon>Pseudomonadota</taxon>
        <taxon>Gammaproteobacteria</taxon>
        <taxon>Oceanospirillales</taxon>
        <taxon>Oceanospirillaceae</taxon>
        <taxon>Marinobacterium</taxon>
    </lineage>
</organism>
<sequence length="213" mass="24401">MNAALGIQGWYMFRLLAITFISFCSVVPFLMVFHRFLELDDDVAGYISFFLAWIITPAILLRIWKVPPYFEALPVDIDDPIMQEQINRAKNEFGIFISGLKDGKLESFIKFPYEIEGNTEHIWGVAHSIKGEAVIASLASDPVGETPEELLERLDVPFDDIEDWMLQDSKGLNQGGYTLLAMAKIYERDFGKLPKRYAKELEPFVDIKWNKNA</sequence>
<keyword evidence="4" id="KW-1185">Reference proteome</keyword>
<name>A0A4V6NCV8_9GAMM</name>
<keyword evidence="1" id="KW-0812">Transmembrane</keyword>
<feature type="domain" description="DUF2314" evidence="2">
    <location>
        <begin position="79"/>
        <end position="184"/>
    </location>
</feature>
<evidence type="ECO:0000256" key="1">
    <source>
        <dbReference type="SAM" id="Phobius"/>
    </source>
</evidence>
<comment type="caution">
    <text evidence="3">The sequence shown here is derived from an EMBL/GenBank/DDBJ whole genome shotgun (WGS) entry which is preliminary data.</text>
</comment>
<protein>
    <submittedName>
        <fullName evidence="3">Uncharacterized protein YegJ (DUF2314 family)</fullName>
    </submittedName>
</protein>
<proteinExistence type="predicted"/>
<accession>A0A4V6NCV8</accession>
<feature type="transmembrane region" description="Helical" evidence="1">
    <location>
        <begin position="12"/>
        <end position="37"/>
    </location>
</feature>
<reference evidence="3 4" key="1">
    <citation type="submission" date="2019-03" db="EMBL/GenBank/DDBJ databases">
        <title>Genomic Encyclopedia of Archaeal and Bacterial Type Strains, Phase II (KMG-II): from individual species to whole genera.</title>
        <authorList>
            <person name="Goeker M."/>
        </authorList>
    </citation>
    <scope>NUCLEOTIDE SEQUENCE [LARGE SCALE GENOMIC DNA]</scope>
    <source>
        <strain evidence="3 4">DSM 27697</strain>
    </source>
</reference>
<evidence type="ECO:0000313" key="3">
    <source>
        <dbReference type="EMBL" id="TCK02586.1"/>
    </source>
</evidence>
<evidence type="ECO:0000313" key="4">
    <source>
        <dbReference type="Proteomes" id="UP000294546"/>
    </source>
</evidence>